<dbReference type="SUPFAM" id="SSF51197">
    <property type="entry name" value="Clavaminate synthase-like"/>
    <property type="match status" value="1"/>
</dbReference>
<evidence type="ECO:0000256" key="1">
    <source>
        <dbReference type="ARBA" id="ARBA00001954"/>
    </source>
</evidence>
<dbReference type="GO" id="GO:0005506">
    <property type="term" value="F:iron ion binding"/>
    <property type="evidence" value="ECO:0007669"/>
    <property type="project" value="UniProtKB-ARBA"/>
</dbReference>
<dbReference type="AlphaFoldDB" id="A0A1I3TG31"/>
<organism evidence="2 3">
    <name type="scientific">Planctomicrobium piriforme</name>
    <dbReference type="NCBI Taxonomy" id="1576369"/>
    <lineage>
        <taxon>Bacteria</taxon>
        <taxon>Pseudomonadati</taxon>
        <taxon>Planctomycetota</taxon>
        <taxon>Planctomycetia</taxon>
        <taxon>Planctomycetales</taxon>
        <taxon>Planctomycetaceae</taxon>
        <taxon>Planctomicrobium</taxon>
    </lineage>
</organism>
<dbReference type="PANTHER" id="PTHR20883:SF48">
    <property type="entry name" value="ECTOINE DIOXYGENASE"/>
    <property type="match status" value="1"/>
</dbReference>
<reference evidence="3" key="1">
    <citation type="submission" date="2016-10" db="EMBL/GenBank/DDBJ databases">
        <authorList>
            <person name="Varghese N."/>
            <person name="Submissions S."/>
        </authorList>
    </citation>
    <scope>NUCLEOTIDE SEQUENCE [LARGE SCALE GENOMIC DNA]</scope>
    <source>
        <strain evidence="3">DSM 26348</strain>
    </source>
</reference>
<evidence type="ECO:0000313" key="2">
    <source>
        <dbReference type="EMBL" id="SFJ70134.1"/>
    </source>
</evidence>
<sequence length="236" mass="26332">MSEKLEQNGWELLPGIYDDERVGEFQQRLATLSDSSADAVRQRDGAVYAARNVLDLCPEILTLWRTPRLEKFITKVLGSQAGLVRALFFDKPPEQTWALPWHKDLLIAVANDLQGKGYSRPRPRAGVLHSEPPLSVLEQMLTLRIHLDPMTPDNGPLQVLSGSHRTGKTLVIDGFEQVCVTSAAGDVLAMRPLLVHSSGRSDPDCSLHRRVLHLEFAALEELPGGVEWQRFEKVDV</sequence>
<dbReference type="RefSeq" id="WP_092057243.1">
    <property type="nucleotide sequence ID" value="NZ_FOQD01000030.1"/>
</dbReference>
<evidence type="ECO:0000313" key="3">
    <source>
        <dbReference type="Proteomes" id="UP000199518"/>
    </source>
</evidence>
<dbReference type="Gene3D" id="2.60.120.620">
    <property type="entry name" value="q2cbj1_9rhob like domain"/>
    <property type="match status" value="1"/>
</dbReference>
<proteinExistence type="predicted"/>
<name>A0A1I3TG31_9PLAN</name>
<dbReference type="EMBL" id="FOQD01000030">
    <property type="protein sequence ID" value="SFJ70134.1"/>
    <property type="molecule type" value="Genomic_DNA"/>
</dbReference>
<dbReference type="InterPro" id="IPR008775">
    <property type="entry name" value="Phytyl_CoA_dOase-like"/>
</dbReference>
<dbReference type="OrthoDB" id="9791262at2"/>
<keyword evidence="2" id="KW-0223">Dioxygenase</keyword>
<dbReference type="STRING" id="1576369.SAMN05421753_13024"/>
<keyword evidence="2" id="KW-0560">Oxidoreductase</keyword>
<dbReference type="Proteomes" id="UP000199518">
    <property type="component" value="Unassembled WGS sequence"/>
</dbReference>
<protein>
    <submittedName>
        <fullName evidence="2">Phytanoyl-CoA dioxygenase (PhyH)</fullName>
    </submittedName>
</protein>
<dbReference type="GO" id="GO:0016706">
    <property type="term" value="F:2-oxoglutarate-dependent dioxygenase activity"/>
    <property type="evidence" value="ECO:0007669"/>
    <property type="project" value="UniProtKB-ARBA"/>
</dbReference>
<dbReference type="PANTHER" id="PTHR20883">
    <property type="entry name" value="PHYTANOYL-COA DIOXYGENASE DOMAIN CONTAINING 1"/>
    <property type="match status" value="1"/>
</dbReference>
<gene>
    <name evidence="2" type="ORF">SAMN05421753_13024</name>
</gene>
<keyword evidence="3" id="KW-1185">Reference proteome</keyword>
<comment type="cofactor">
    <cofactor evidence="1">
        <name>Fe(2+)</name>
        <dbReference type="ChEBI" id="CHEBI:29033"/>
    </cofactor>
</comment>
<dbReference type="Pfam" id="PF05721">
    <property type="entry name" value="PhyH"/>
    <property type="match status" value="1"/>
</dbReference>
<accession>A0A1I3TG31</accession>